<evidence type="ECO:0000256" key="10">
    <source>
        <dbReference type="ARBA" id="ARBA00023304"/>
    </source>
</evidence>
<dbReference type="Gene3D" id="3.50.30.80">
    <property type="entry name" value="IlvD/EDD C-terminal domain-like"/>
    <property type="match status" value="1"/>
</dbReference>
<feature type="binding site" evidence="15">
    <location>
        <position position="54"/>
    </location>
    <ligand>
        <name>[2Fe-2S] cluster</name>
        <dbReference type="ChEBI" id="CHEBI:190135"/>
    </ligand>
</feature>
<protein>
    <recommendedName>
        <fullName evidence="14 15">Dihydroxy-acid dehydratase</fullName>
        <shortName evidence="15">DAD</shortName>
        <ecNumber evidence="14 15">4.2.1.9</ecNumber>
    </recommendedName>
</protein>
<dbReference type="GO" id="GO:0051537">
    <property type="term" value="F:2 iron, 2 sulfur cluster binding"/>
    <property type="evidence" value="ECO:0007669"/>
    <property type="project" value="UniProtKB-UniRule"/>
</dbReference>
<dbReference type="GO" id="GO:0009099">
    <property type="term" value="P:L-valine biosynthetic process"/>
    <property type="evidence" value="ECO:0007669"/>
    <property type="project" value="UniProtKB-UniRule"/>
</dbReference>
<comment type="pathway">
    <text evidence="12 15">Amino-acid biosynthesis; L-valine biosynthesis; L-valine from pyruvate: step 3/4.</text>
</comment>
<comment type="similarity">
    <text evidence="2 15">Belongs to the IlvD/Edd family.</text>
</comment>
<evidence type="ECO:0000256" key="12">
    <source>
        <dbReference type="ARBA" id="ARBA00029436"/>
    </source>
</evidence>
<feature type="domain" description="Dihydroxy-acid/6-phosphogluconate dehydratase N-terminal" evidence="16">
    <location>
        <begin position="39"/>
        <end position="361"/>
    </location>
</feature>
<comment type="catalytic activity">
    <reaction evidence="11">
        <text>(2R)-2,3-dihydroxy-3-methylbutanoate = 3-methyl-2-oxobutanoate + H2O</text>
        <dbReference type="Rhea" id="RHEA:24809"/>
        <dbReference type="ChEBI" id="CHEBI:11851"/>
        <dbReference type="ChEBI" id="CHEBI:15377"/>
        <dbReference type="ChEBI" id="CHEBI:49072"/>
        <dbReference type="EC" id="4.2.1.9"/>
    </reaction>
    <physiologicalReaction direction="left-to-right" evidence="11">
        <dbReference type="Rhea" id="RHEA:24810"/>
    </physiologicalReaction>
</comment>
<evidence type="ECO:0000313" key="18">
    <source>
        <dbReference type="EMBL" id="NYI40846.1"/>
    </source>
</evidence>
<keyword evidence="6 15" id="KW-0460">Magnesium</keyword>
<evidence type="ECO:0000256" key="14">
    <source>
        <dbReference type="ARBA" id="ARBA00029490"/>
    </source>
</evidence>
<comment type="function">
    <text evidence="15">Functions in the biosynthesis of branched-chain amino acids. Catalyzes the dehydration of (2R,3R)-2,3-dihydroxy-3-methylpentanoate (2,3-dihydroxy-3-methylvalerate) into 2-oxo-3-methylpentanoate (2-oxo-3-methylvalerate) and of (2R)-2,3-dihydroxy-3-methylbutanoate (2,3-dihydroxyisovalerate) into 2-oxo-3-methylbutanoate (2-oxoisovalerate), the penultimate precursor to L-isoleucine and L-valine, respectively.</text>
</comment>
<evidence type="ECO:0000256" key="3">
    <source>
        <dbReference type="ARBA" id="ARBA00022605"/>
    </source>
</evidence>
<dbReference type="Proteomes" id="UP000547973">
    <property type="component" value="Unassembled WGS sequence"/>
</dbReference>
<evidence type="ECO:0000256" key="15">
    <source>
        <dbReference type="HAMAP-Rule" id="MF_00012"/>
    </source>
</evidence>
<dbReference type="AlphaFoldDB" id="A0A7Z0CGV6"/>
<evidence type="ECO:0000256" key="1">
    <source>
        <dbReference type="ARBA" id="ARBA00001946"/>
    </source>
</evidence>
<feature type="binding site" evidence="15">
    <location>
        <position position="86"/>
    </location>
    <ligand>
        <name>Mg(2+)</name>
        <dbReference type="ChEBI" id="CHEBI:18420"/>
    </ligand>
</feature>
<feature type="binding site" evidence="15">
    <location>
        <position position="455"/>
    </location>
    <ligand>
        <name>Mg(2+)</name>
        <dbReference type="ChEBI" id="CHEBI:18420"/>
    </ligand>
</feature>
<dbReference type="PROSITE" id="PS00886">
    <property type="entry name" value="ILVD_EDD_1"/>
    <property type="match status" value="1"/>
</dbReference>
<dbReference type="InterPro" id="IPR000581">
    <property type="entry name" value="ILV_EDD_N"/>
</dbReference>
<comment type="catalytic activity">
    <reaction evidence="15">
        <text>(2R,3R)-2,3-dihydroxy-3-methylpentanoate = (S)-3-methyl-2-oxopentanoate + H2O</text>
        <dbReference type="Rhea" id="RHEA:27694"/>
        <dbReference type="ChEBI" id="CHEBI:15377"/>
        <dbReference type="ChEBI" id="CHEBI:35146"/>
        <dbReference type="ChEBI" id="CHEBI:49258"/>
        <dbReference type="EC" id="4.2.1.9"/>
    </reaction>
</comment>
<keyword evidence="4 15" id="KW-0001">2Fe-2S</keyword>
<sequence>MTKTPDIKPRSRQVTDGLEATAARGMLRAVGMGDDDFAKPQIGIASSWNEITPCNLSLQRLAQASKEGVHAGGGYPLEFGTISVSDGISMGHEGMHFSLVSRDIIADSVEAVMMAERLDGSVLLAGCDKSLPGMLMAAARLDLASVFLYAGSIMPGHVKLSDGTEKDVTIIDAFEAVGACAAGLMSQADVDAIEKAICPGEGACGGMFTANTMASVGEALGMSLPGSASPPSPDRRRDMYAHKSGEAVVNMLRQGITARDIMTKKAFENAIAVVMAFGGSTNAVLHLLAIAHEADVDLTLDDFARIAKNVPHLGDLKPFGQFVMNDVDRVGGVPAVMNTLLNAGLMHGDVMTVTGKTLAENMEELKPAKIDGRVVRALNNPMHKSGGITILKGSLAPDGAVVKSAGFDESVFEGTARVFDGERKALDALEEGSLKAGDVVVIRYEGPKGGPGMREMLAITAAIKGAGLGKDVLLITDGRFSGGTTGLCVGHIAPEAVDAGPIAFVKDGDKITLDVTNALLELHVSEEELSARAVGFEPPAPKYTRGVLAKYRKLVGSASKGAVLD</sequence>
<evidence type="ECO:0000256" key="2">
    <source>
        <dbReference type="ARBA" id="ARBA00006486"/>
    </source>
</evidence>
<comment type="pathway">
    <text evidence="13 15">Amino-acid biosynthesis; L-isoleucine biosynthesis; L-isoleucine from 2-oxobutanoate: step 3/4.</text>
</comment>
<dbReference type="PROSITE" id="PS00887">
    <property type="entry name" value="ILVD_EDD_2"/>
    <property type="match status" value="1"/>
</dbReference>
<dbReference type="UniPathway" id="UPA00049">
    <property type="reaction ID" value="UER00061"/>
</dbReference>
<dbReference type="OrthoDB" id="9807077at2"/>
<evidence type="ECO:0000256" key="13">
    <source>
        <dbReference type="ARBA" id="ARBA00029437"/>
    </source>
</evidence>
<dbReference type="InterPro" id="IPR050165">
    <property type="entry name" value="DHAD_IlvD/Edd"/>
</dbReference>
<dbReference type="InterPro" id="IPR042096">
    <property type="entry name" value="Dihydro-acid_dehy_C"/>
</dbReference>
<dbReference type="Pfam" id="PF24877">
    <property type="entry name" value="ILV_EDD_C"/>
    <property type="match status" value="1"/>
</dbReference>
<dbReference type="HAMAP" id="MF_00012">
    <property type="entry name" value="IlvD"/>
    <property type="match status" value="1"/>
</dbReference>
<keyword evidence="7 15" id="KW-0408">Iron</keyword>
<keyword evidence="10 15" id="KW-0100">Branched-chain amino acid biosynthesis</keyword>
<organism evidence="18 19">
    <name type="scientific">Demequina lutea</name>
    <dbReference type="NCBI Taxonomy" id="431489"/>
    <lineage>
        <taxon>Bacteria</taxon>
        <taxon>Bacillati</taxon>
        <taxon>Actinomycetota</taxon>
        <taxon>Actinomycetes</taxon>
        <taxon>Micrococcales</taxon>
        <taxon>Demequinaceae</taxon>
        <taxon>Demequina</taxon>
    </lineage>
</organism>
<evidence type="ECO:0000256" key="7">
    <source>
        <dbReference type="ARBA" id="ARBA00023004"/>
    </source>
</evidence>
<dbReference type="InterPro" id="IPR004404">
    <property type="entry name" value="DihydroxyA_deHydtase"/>
</dbReference>
<comment type="caution">
    <text evidence="15">Lacks conserved residue(s) required for the propagation of feature annotation.</text>
</comment>
<comment type="cofactor">
    <cofactor evidence="1 15">
        <name>Mg(2+)</name>
        <dbReference type="ChEBI" id="CHEBI:18420"/>
    </cofactor>
</comment>
<dbReference type="Pfam" id="PF00920">
    <property type="entry name" value="ILVD_EDD_N"/>
    <property type="match status" value="1"/>
</dbReference>
<accession>A0A7Z0CGV6</accession>
<comment type="subunit">
    <text evidence="15">Homodimer.</text>
</comment>
<proteinExistence type="inferred from homology"/>
<dbReference type="EC" id="4.2.1.9" evidence="14 15"/>
<evidence type="ECO:0000256" key="5">
    <source>
        <dbReference type="ARBA" id="ARBA00022723"/>
    </source>
</evidence>
<feature type="active site" description="Proton acceptor" evidence="15">
    <location>
        <position position="481"/>
    </location>
</feature>
<dbReference type="PANTHER" id="PTHR21000">
    <property type="entry name" value="DIHYDROXY-ACID DEHYDRATASE DAD"/>
    <property type="match status" value="1"/>
</dbReference>
<name>A0A7Z0CGV6_9MICO</name>
<dbReference type="InterPro" id="IPR056740">
    <property type="entry name" value="ILV_EDD_C"/>
</dbReference>
<dbReference type="RefSeq" id="WP_062076105.1">
    <property type="nucleotide sequence ID" value="NZ_BBRC01000016.1"/>
</dbReference>
<comment type="caution">
    <text evidence="18">The sequence shown here is derived from an EMBL/GenBank/DDBJ whole genome shotgun (WGS) entry which is preliminary data.</text>
</comment>
<dbReference type="EMBL" id="JACBZO010000001">
    <property type="protein sequence ID" value="NYI40846.1"/>
    <property type="molecule type" value="Genomic_DNA"/>
</dbReference>
<dbReference type="GO" id="GO:0000287">
    <property type="term" value="F:magnesium ion binding"/>
    <property type="evidence" value="ECO:0007669"/>
    <property type="project" value="UniProtKB-UniRule"/>
</dbReference>
<keyword evidence="5 15" id="KW-0479">Metal-binding</keyword>
<evidence type="ECO:0000313" key="19">
    <source>
        <dbReference type="Proteomes" id="UP000547973"/>
    </source>
</evidence>
<feature type="domain" description="Dihydroxy-acid/6-phosphogluconate dehydratase C-terminal" evidence="17">
    <location>
        <begin position="374"/>
        <end position="562"/>
    </location>
</feature>
<evidence type="ECO:0000259" key="16">
    <source>
        <dbReference type="Pfam" id="PF00920"/>
    </source>
</evidence>
<evidence type="ECO:0000256" key="11">
    <source>
        <dbReference type="ARBA" id="ARBA00029304"/>
    </source>
</evidence>
<dbReference type="SUPFAM" id="SSF143975">
    <property type="entry name" value="IlvD/EDD N-terminal domain-like"/>
    <property type="match status" value="1"/>
</dbReference>
<dbReference type="GO" id="GO:0004160">
    <property type="term" value="F:dihydroxy-acid dehydratase activity"/>
    <property type="evidence" value="ECO:0007669"/>
    <property type="project" value="UniProtKB-UniRule"/>
</dbReference>
<keyword evidence="9 15" id="KW-0456">Lyase</keyword>
<keyword evidence="3 15" id="KW-0028">Amino-acid biosynthesis</keyword>
<evidence type="ECO:0000256" key="8">
    <source>
        <dbReference type="ARBA" id="ARBA00023014"/>
    </source>
</evidence>
<gene>
    <name evidence="15" type="primary">ilvD</name>
    <name evidence="18" type="ORF">BKA03_000965</name>
</gene>
<dbReference type="SUPFAM" id="SSF52016">
    <property type="entry name" value="LeuD/IlvD-like"/>
    <property type="match status" value="1"/>
</dbReference>
<feature type="modified residue" description="N6-carboxylysine" evidence="15">
    <location>
        <position position="129"/>
    </location>
</feature>
<evidence type="ECO:0000256" key="6">
    <source>
        <dbReference type="ARBA" id="ARBA00022842"/>
    </source>
</evidence>
<evidence type="ECO:0000259" key="17">
    <source>
        <dbReference type="Pfam" id="PF24877"/>
    </source>
</evidence>
<keyword evidence="19" id="KW-1185">Reference proteome</keyword>
<reference evidence="18 19" key="1">
    <citation type="submission" date="2020-07" db="EMBL/GenBank/DDBJ databases">
        <title>Sequencing the genomes of 1000 actinobacteria strains.</title>
        <authorList>
            <person name="Klenk H.-P."/>
        </authorList>
    </citation>
    <scope>NUCLEOTIDE SEQUENCE [LARGE SCALE GENOMIC DNA]</scope>
    <source>
        <strain evidence="18 19">DSM 19970</strain>
    </source>
</reference>
<feature type="binding site" evidence="15">
    <location>
        <position position="128"/>
    </location>
    <ligand>
        <name>Mg(2+)</name>
        <dbReference type="ChEBI" id="CHEBI:18420"/>
    </ligand>
</feature>
<dbReference type="InterPro" id="IPR037237">
    <property type="entry name" value="IlvD/EDD_N"/>
</dbReference>
<dbReference type="NCBIfam" id="TIGR00110">
    <property type="entry name" value="ilvD"/>
    <property type="match status" value="1"/>
</dbReference>
<feature type="binding site" description="via carbamate group" evidence="15">
    <location>
        <position position="129"/>
    </location>
    <ligand>
        <name>Mg(2+)</name>
        <dbReference type="ChEBI" id="CHEBI:18420"/>
    </ligand>
</feature>
<dbReference type="NCBIfam" id="NF002068">
    <property type="entry name" value="PRK00911.1"/>
    <property type="match status" value="1"/>
</dbReference>
<comment type="cofactor">
    <cofactor evidence="15">
        <name>[2Fe-2S] cluster</name>
        <dbReference type="ChEBI" id="CHEBI:190135"/>
    </cofactor>
    <text evidence="15">Binds 1 [2Fe-2S] cluster per subunit. This cluster acts as a Lewis acid cofactor.</text>
</comment>
<dbReference type="GO" id="GO:0009097">
    <property type="term" value="P:isoleucine biosynthetic process"/>
    <property type="evidence" value="ECO:0007669"/>
    <property type="project" value="UniProtKB-UniRule"/>
</dbReference>
<dbReference type="UniPathway" id="UPA00047">
    <property type="reaction ID" value="UER00057"/>
</dbReference>
<dbReference type="PANTHER" id="PTHR21000:SF5">
    <property type="entry name" value="DIHYDROXY-ACID DEHYDRATASE, MITOCHONDRIAL"/>
    <property type="match status" value="1"/>
</dbReference>
<evidence type="ECO:0000256" key="4">
    <source>
        <dbReference type="ARBA" id="ARBA00022714"/>
    </source>
</evidence>
<keyword evidence="8 15" id="KW-0411">Iron-sulfur</keyword>
<evidence type="ECO:0000256" key="9">
    <source>
        <dbReference type="ARBA" id="ARBA00023239"/>
    </source>
</evidence>
<dbReference type="InterPro" id="IPR020558">
    <property type="entry name" value="DiOHA_6PGluconate_deHydtase_CS"/>
</dbReference>
<dbReference type="FunFam" id="3.50.30.80:FF:000001">
    <property type="entry name" value="Dihydroxy-acid dehydratase"/>
    <property type="match status" value="1"/>
</dbReference>